<dbReference type="InterPro" id="IPR012910">
    <property type="entry name" value="Plug_dom"/>
</dbReference>
<evidence type="ECO:0000256" key="1">
    <source>
        <dbReference type="ARBA" id="ARBA00004571"/>
    </source>
</evidence>
<keyword evidence="3 7" id="KW-1134">Transmembrane beta strand</keyword>
<dbReference type="Pfam" id="PF13715">
    <property type="entry name" value="CarbopepD_reg_2"/>
    <property type="match status" value="1"/>
</dbReference>
<evidence type="ECO:0000256" key="6">
    <source>
        <dbReference type="ARBA" id="ARBA00023237"/>
    </source>
</evidence>
<name>B3CG21_9BACE</name>
<evidence type="ECO:0000256" key="3">
    <source>
        <dbReference type="ARBA" id="ARBA00022452"/>
    </source>
</evidence>
<evidence type="ECO:0000313" key="11">
    <source>
        <dbReference type="Proteomes" id="UP000004596"/>
    </source>
</evidence>
<feature type="signal peptide" evidence="8">
    <location>
        <begin position="1"/>
        <end position="29"/>
    </location>
</feature>
<dbReference type="PROSITE" id="PS52016">
    <property type="entry name" value="TONB_DEPENDENT_REC_3"/>
    <property type="match status" value="1"/>
</dbReference>
<feature type="chain" id="PRO_5002785526" evidence="8">
    <location>
        <begin position="30"/>
        <end position="1076"/>
    </location>
</feature>
<dbReference type="EMBL" id="ABJL02000008">
    <property type="protein sequence ID" value="EDV05299.1"/>
    <property type="molecule type" value="Genomic_DNA"/>
</dbReference>
<dbReference type="FunFam" id="2.170.130.10:FF:000008">
    <property type="entry name" value="SusC/RagA family TonB-linked outer membrane protein"/>
    <property type="match status" value="1"/>
</dbReference>
<dbReference type="NCBIfam" id="TIGR04057">
    <property type="entry name" value="SusC_RagA_signa"/>
    <property type="match status" value="1"/>
</dbReference>
<evidence type="ECO:0000313" key="10">
    <source>
        <dbReference type="EMBL" id="EDV05299.1"/>
    </source>
</evidence>
<keyword evidence="4 7" id="KW-0812">Transmembrane</keyword>
<evidence type="ECO:0000256" key="7">
    <source>
        <dbReference type="PROSITE-ProRule" id="PRU01360"/>
    </source>
</evidence>
<organism evidence="10 11">
    <name type="scientific">Bacteroides intestinalis DSM 17393</name>
    <dbReference type="NCBI Taxonomy" id="471870"/>
    <lineage>
        <taxon>Bacteria</taxon>
        <taxon>Pseudomonadati</taxon>
        <taxon>Bacteroidota</taxon>
        <taxon>Bacteroidia</taxon>
        <taxon>Bacteroidales</taxon>
        <taxon>Bacteroidaceae</taxon>
        <taxon>Bacteroides</taxon>
    </lineage>
</organism>
<dbReference type="NCBIfam" id="TIGR04056">
    <property type="entry name" value="OMP_RagA_SusC"/>
    <property type="match status" value="1"/>
</dbReference>
<evidence type="ECO:0000256" key="4">
    <source>
        <dbReference type="ARBA" id="ARBA00022692"/>
    </source>
</evidence>
<reference evidence="10 11" key="1">
    <citation type="submission" date="2008-04" db="EMBL/GenBank/DDBJ databases">
        <title>Draft genome sequence of Bacteroides intestinalis (DSM 17393).</title>
        <authorList>
            <person name="Sudarsanam P."/>
            <person name="Ley R."/>
            <person name="Guruge J."/>
            <person name="Turnbaugh P.J."/>
            <person name="Mahowald M."/>
            <person name="Liep D."/>
            <person name="Gordon J."/>
        </authorList>
    </citation>
    <scope>NUCLEOTIDE SEQUENCE [LARGE SCALE GENOMIC DNA]</scope>
    <source>
        <strain evidence="10 11">DSM 17393</strain>
    </source>
</reference>
<feature type="domain" description="TonB-dependent receptor plug" evidence="9">
    <location>
        <begin position="123"/>
        <end position="229"/>
    </location>
</feature>
<dbReference type="STRING" id="471870.BACINT_04444"/>
<dbReference type="SUPFAM" id="SSF56935">
    <property type="entry name" value="Porins"/>
    <property type="match status" value="1"/>
</dbReference>
<dbReference type="InterPro" id="IPR023997">
    <property type="entry name" value="TonB-dep_OMP_SusC/RagA_CS"/>
</dbReference>
<protein>
    <submittedName>
        <fullName evidence="10">TonB-linked outer membrane protein, SusC/RagA family</fullName>
    </submittedName>
</protein>
<reference evidence="10 11" key="2">
    <citation type="submission" date="2008-04" db="EMBL/GenBank/DDBJ databases">
        <authorList>
            <person name="Fulton L."/>
            <person name="Clifton S."/>
            <person name="Fulton B."/>
            <person name="Xu J."/>
            <person name="Minx P."/>
            <person name="Pepin K.H."/>
            <person name="Johnson M."/>
            <person name="Thiruvilangam P."/>
            <person name="Bhonagiri V."/>
            <person name="Nash W.E."/>
            <person name="Mardis E.R."/>
            <person name="Wilson R.K."/>
        </authorList>
    </citation>
    <scope>NUCLEOTIDE SEQUENCE [LARGE SCALE GENOMIC DNA]</scope>
    <source>
        <strain evidence="10 11">DSM 17393</strain>
    </source>
</reference>
<comment type="caution">
    <text evidence="10">The sequence shown here is derived from an EMBL/GenBank/DDBJ whole genome shotgun (WGS) entry which is preliminary data.</text>
</comment>
<evidence type="ECO:0000256" key="5">
    <source>
        <dbReference type="ARBA" id="ARBA00023136"/>
    </source>
</evidence>
<comment type="similarity">
    <text evidence="7">Belongs to the TonB-dependent receptor family.</text>
</comment>
<dbReference type="Gene3D" id="2.170.130.10">
    <property type="entry name" value="TonB-dependent receptor, plug domain"/>
    <property type="match status" value="1"/>
</dbReference>
<sequence length="1076" mass="117582">MQRMSNKMKNMRAALLFFLVAVISLSVSAQNVAVTGTVTDKTGETVIGASVVEKGNAGNGTITDIDGNFSLNVPANATLVFSYVGMKSQEIALKGKTKVDIVMEDDAQALEEVVVIGYGTVQKKDLTGSVASVSAKQLESIPVSSASEALQGKMAGVQITTTEGSPDADIKIRVRGGGSLSQDNSPLYIVDGFPVSSISDIAPTDIQSVDVLKDASSTAIYGARGANGVIIITTKSGAEGKTQVNFGASYGFRNVIKQVGVLDPYEFSLYQYELDQSGTSYGAYKDLEIYKSKEGSNWQDQLFGRTGNQQQYNISVSGGTKSTKFNISYARNDEKSIMRGSGYSKNNINAKINTEINKWLSLDFNARLIQQKIDGLSGGADNESSKAYSLVARAITHAPVKALNEDSEDDENSTNARYTPLERVDATYKQQRRFRQDYNVGINWEPLKGLKFRSEFGYGWKFDDTDQVWGYKATANSKFGHGGLPQAYLTNSDNKNWRNANTLTYENKKLFNGRDRLNVMIGHEVSTSQDTKKYVTSVDFSKDATTKEILAALGNGTALPTSTYIGIKDNLLSFFGRANYTLMDKYLFTFTMRADGSSKFAKGSQWGYFPSGAIAWRIYDEAFMNNAKEWLSNLKVRVSYGTAGNNRIPSGSMYTTYSVAGTSEKGIYFDETTAVVLKHGNVLSNPGLKWETTVSRNAGIDFGFFNNRLSGAIDVYWNTTKDLLMKTTIASSSGYSYQYKNMGQTSNKGVELQLDAVLVDAKDFGLNFNFNISYNRGKIDKLNGSSFWQSSSWAGTAAAGIEDFLVEEGGRLGEVYGYKTDGFYTADDFTFDAEKGTYALKAGVNDCSSLIGGKVYPGSIKLKANEDGEYKKERLGNTVPTVSGGFGLNARWKGFDFTAFFNYSLGNKIVNATKLGSSFYSGSSKNWNINDHFTSANRYSWIDPSTGTNLLSSASIKANGEAWTINRLNEVNTGSSIWNPAAATVMPLVDWAVEDGSFLRVNNITIGYTLPKLFVSKLNIQNIRIYVTGYNLHCFTKYSGTDPEVDCCTSTPMTPGIDYAAYPKSRSFVGGINVTF</sequence>
<gene>
    <name evidence="10" type="ORF">BACINT_04444</name>
</gene>
<evidence type="ECO:0000256" key="8">
    <source>
        <dbReference type="SAM" id="SignalP"/>
    </source>
</evidence>
<dbReference type="InterPro" id="IPR039426">
    <property type="entry name" value="TonB-dep_rcpt-like"/>
</dbReference>
<dbReference type="FunFam" id="2.60.40.1120:FF:000003">
    <property type="entry name" value="Outer membrane protein Omp121"/>
    <property type="match status" value="1"/>
</dbReference>
<dbReference type="InterPro" id="IPR008969">
    <property type="entry name" value="CarboxyPept-like_regulatory"/>
</dbReference>
<dbReference type="InterPro" id="IPR037066">
    <property type="entry name" value="Plug_dom_sf"/>
</dbReference>
<dbReference type="Gene3D" id="2.40.170.20">
    <property type="entry name" value="TonB-dependent receptor, beta-barrel domain"/>
    <property type="match status" value="1"/>
</dbReference>
<dbReference type="Proteomes" id="UP000004596">
    <property type="component" value="Unassembled WGS sequence"/>
</dbReference>
<dbReference type="eggNOG" id="COG4771">
    <property type="taxonomic scope" value="Bacteria"/>
</dbReference>
<dbReference type="SUPFAM" id="SSF49464">
    <property type="entry name" value="Carboxypeptidase regulatory domain-like"/>
    <property type="match status" value="1"/>
</dbReference>
<evidence type="ECO:0000256" key="2">
    <source>
        <dbReference type="ARBA" id="ARBA00022448"/>
    </source>
</evidence>
<keyword evidence="6 7" id="KW-0998">Cell outer membrane</keyword>
<comment type="subcellular location">
    <subcellularLocation>
        <location evidence="1 7">Cell outer membrane</location>
        <topology evidence="1 7">Multi-pass membrane protein</topology>
    </subcellularLocation>
</comment>
<proteinExistence type="inferred from homology"/>
<dbReference type="GO" id="GO:0009279">
    <property type="term" value="C:cell outer membrane"/>
    <property type="evidence" value="ECO:0007669"/>
    <property type="project" value="UniProtKB-SubCell"/>
</dbReference>
<dbReference type="InterPro" id="IPR023996">
    <property type="entry name" value="TonB-dep_OMP_SusC/RagA"/>
</dbReference>
<keyword evidence="5 7" id="KW-0472">Membrane</keyword>
<keyword evidence="8" id="KW-0732">Signal</keyword>
<dbReference type="InterPro" id="IPR036942">
    <property type="entry name" value="Beta-barrel_TonB_sf"/>
</dbReference>
<dbReference type="Gene3D" id="2.60.40.1120">
    <property type="entry name" value="Carboxypeptidase-like, regulatory domain"/>
    <property type="match status" value="1"/>
</dbReference>
<keyword evidence="2 7" id="KW-0813">Transport</keyword>
<evidence type="ECO:0000259" key="9">
    <source>
        <dbReference type="Pfam" id="PF07715"/>
    </source>
</evidence>
<dbReference type="Pfam" id="PF07715">
    <property type="entry name" value="Plug"/>
    <property type="match status" value="1"/>
</dbReference>
<accession>B3CG21</accession>
<dbReference type="AlphaFoldDB" id="B3CG21"/>